<evidence type="ECO:0000256" key="13">
    <source>
        <dbReference type="ARBA" id="ARBA00023316"/>
    </source>
</evidence>
<evidence type="ECO:0000259" key="19">
    <source>
        <dbReference type="Pfam" id="PF02875"/>
    </source>
</evidence>
<evidence type="ECO:0000256" key="16">
    <source>
        <dbReference type="ARBA" id="ARBA00047632"/>
    </source>
</evidence>
<keyword evidence="7 17" id="KW-0963">Cytoplasm</keyword>
<evidence type="ECO:0000256" key="15">
    <source>
        <dbReference type="ARBA" id="ARBA00032324"/>
    </source>
</evidence>
<evidence type="ECO:0000256" key="17">
    <source>
        <dbReference type="HAMAP-Rule" id="MF_00639"/>
    </source>
</evidence>
<evidence type="ECO:0000256" key="2">
    <source>
        <dbReference type="ARBA" id="ARBA00004496"/>
    </source>
</evidence>
<dbReference type="SUPFAM" id="SSF51984">
    <property type="entry name" value="MurCD N-terminal domain"/>
    <property type="match status" value="1"/>
</dbReference>
<proteinExistence type="inferred from homology"/>
<dbReference type="NCBIfam" id="TIGR01087">
    <property type="entry name" value="murD"/>
    <property type="match status" value="1"/>
</dbReference>
<dbReference type="PANTHER" id="PTHR43692:SF1">
    <property type="entry name" value="UDP-N-ACETYLMURAMOYLALANINE--D-GLUTAMATE LIGASE"/>
    <property type="match status" value="1"/>
</dbReference>
<evidence type="ECO:0000256" key="8">
    <source>
        <dbReference type="ARBA" id="ARBA00022598"/>
    </source>
</evidence>
<evidence type="ECO:0000256" key="10">
    <source>
        <dbReference type="ARBA" id="ARBA00022840"/>
    </source>
</evidence>
<comment type="subcellular location">
    <subcellularLocation>
        <location evidence="2 17 18">Cytoplasm</location>
    </subcellularLocation>
</comment>
<dbReference type="Gene3D" id="3.90.190.20">
    <property type="entry name" value="Mur ligase, C-terminal domain"/>
    <property type="match status" value="1"/>
</dbReference>
<dbReference type="InterPro" id="IPR013221">
    <property type="entry name" value="Mur_ligase_cen"/>
</dbReference>
<evidence type="ECO:0000256" key="7">
    <source>
        <dbReference type="ARBA" id="ARBA00022490"/>
    </source>
</evidence>
<dbReference type="GO" id="GO:0008764">
    <property type="term" value="F:UDP-N-acetylmuramoylalanine-D-glutamate ligase activity"/>
    <property type="evidence" value="ECO:0007669"/>
    <property type="project" value="UniProtKB-EC"/>
</dbReference>
<dbReference type="Pfam" id="PF08245">
    <property type="entry name" value="Mur_ligase_M"/>
    <property type="match status" value="1"/>
</dbReference>
<evidence type="ECO:0000256" key="12">
    <source>
        <dbReference type="ARBA" id="ARBA00022984"/>
    </source>
</evidence>
<name>A0ABV8VX11_9BACI</name>
<evidence type="ECO:0000256" key="4">
    <source>
        <dbReference type="ARBA" id="ARBA00010416"/>
    </source>
</evidence>
<comment type="pathway">
    <text evidence="3 17 18">Cell wall biogenesis; peptidoglycan biosynthesis.</text>
</comment>
<evidence type="ECO:0000256" key="6">
    <source>
        <dbReference type="ARBA" id="ARBA00015655"/>
    </source>
</evidence>
<sequence length="448" mass="49763">MRKLEGFPYKKVLVLGLAKSGTAVSQLLHRQGIDVVVNDLKAQDDNPSVHLLRSLEIKVIIGDHPLDLLDDIDVIIKNPGIPYENPLLEVAQSKKIPILTEIELLHYLHVNDLIGITGSNGKTTTTTLISEMLKESSIPSRIAGNIGHVASEVAENLAENETMVVELSSFQLMGIEYFKPKVAVLLNIFEAHLDYHKTLENYKYAKANLFSNQTEEEYLVYNADDEQVNEMIKKANAKLVPFSRKSKLPNGAYADDTYIYYNNTKVMKIDDIALVGSHNLENILAAVATAKLYNVSNEAIKNVLQTFVGVAHRLQFVANKEDRLFYNDSKATNILATTKALQAFQKPIILLAGGLDRGNSFDGLKPYMSNVKGMVVFGETASKLIDLGKEIGLENIEKVNNMEEAVKCAFQLSSPNEVVLLSPACASWDQYATFEERGNMFMNSVHKL</sequence>
<organism evidence="21 22">
    <name type="scientific">Gracilibacillus marinus</name>
    <dbReference type="NCBI Taxonomy" id="630535"/>
    <lineage>
        <taxon>Bacteria</taxon>
        <taxon>Bacillati</taxon>
        <taxon>Bacillota</taxon>
        <taxon>Bacilli</taxon>
        <taxon>Bacillales</taxon>
        <taxon>Bacillaceae</taxon>
        <taxon>Gracilibacillus</taxon>
    </lineage>
</organism>
<dbReference type="Gene3D" id="3.40.50.720">
    <property type="entry name" value="NAD(P)-binding Rossmann-like Domain"/>
    <property type="match status" value="1"/>
</dbReference>
<dbReference type="HAMAP" id="MF_00639">
    <property type="entry name" value="MurD"/>
    <property type="match status" value="1"/>
</dbReference>
<dbReference type="EMBL" id="JBHSDV010000001">
    <property type="protein sequence ID" value="MFC4387313.1"/>
    <property type="molecule type" value="Genomic_DNA"/>
</dbReference>
<dbReference type="InterPro" id="IPR036565">
    <property type="entry name" value="Mur-like_cat_sf"/>
</dbReference>
<evidence type="ECO:0000256" key="3">
    <source>
        <dbReference type="ARBA" id="ARBA00004752"/>
    </source>
</evidence>
<evidence type="ECO:0000313" key="22">
    <source>
        <dbReference type="Proteomes" id="UP001595880"/>
    </source>
</evidence>
<keyword evidence="10 17" id="KW-0067">ATP-binding</keyword>
<dbReference type="InterPro" id="IPR005762">
    <property type="entry name" value="MurD"/>
</dbReference>
<evidence type="ECO:0000256" key="9">
    <source>
        <dbReference type="ARBA" id="ARBA00022741"/>
    </source>
</evidence>
<accession>A0ABV8VX11</accession>
<feature type="domain" description="Mur ligase central" evidence="20">
    <location>
        <begin position="116"/>
        <end position="290"/>
    </location>
</feature>
<keyword evidence="17 18" id="KW-0132">Cell division</keyword>
<dbReference type="RefSeq" id="WP_390196970.1">
    <property type="nucleotide sequence ID" value="NZ_JBHSDV010000001.1"/>
</dbReference>
<keyword evidence="22" id="KW-1185">Reference proteome</keyword>
<keyword evidence="12 17" id="KW-0573">Peptidoglycan synthesis</keyword>
<feature type="domain" description="Mur ligase C-terminal" evidence="19">
    <location>
        <begin position="312"/>
        <end position="425"/>
    </location>
</feature>
<dbReference type="InterPro" id="IPR036615">
    <property type="entry name" value="Mur_ligase_C_dom_sf"/>
</dbReference>
<evidence type="ECO:0000256" key="1">
    <source>
        <dbReference type="ARBA" id="ARBA00002734"/>
    </source>
</evidence>
<comment type="similarity">
    <text evidence="4 17">Belongs to the MurCDEF family.</text>
</comment>
<keyword evidence="17 18" id="KW-0131">Cell cycle</keyword>
<dbReference type="Gene3D" id="3.40.1190.10">
    <property type="entry name" value="Mur-like, catalytic domain"/>
    <property type="match status" value="1"/>
</dbReference>
<feature type="binding site" evidence="17">
    <location>
        <begin position="118"/>
        <end position="124"/>
    </location>
    <ligand>
        <name>ATP</name>
        <dbReference type="ChEBI" id="CHEBI:30616"/>
    </ligand>
</feature>
<protein>
    <recommendedName>
        <fullName evidence="6 17">UDP-N-acetylmuramoylalanine--D-glutamate ligase</fullName>
        <ecNumber evidence="5 17">6.3.2.9</ecNumber>
    </recommendedName>
    <alternativeName>
        <fullName evidence="15 17">D-glutamic acid-adding enzyme</fullName>
    </alternativeName>
    <alternativeName>
        <fullName evidence="14 17">UDP-N-acetylmuramoyl-L-alanyl-D-glutamate synthetase</fullName>
    </alternativeName>
</protein>
<keyword evidence="9 17" id="KW-0547">Nucleotide-binding</keyword>
<comment type="caution">
    <text evidence="21">The sequence shown here is derived from an EMBL/GenBank/DDBJ whole genome shotgun (WGS) entry which is preliminary data.</text>
</comment>
<dbReference type="Pfam" id="PF02875">
    <property type="entry name" value="Mur_ligase_C"/>
    <property type="match status" value="1"/>
</dbReference>
<comment type="function">
    <text evidence="1 17 18">Cell wall formation. Catalyzes the addition of glutamate to the nucleotide precursor UDP-N-acetylmuramoyl-L-alanine (UMA).</text>
</comment>
<evidence type="ECO:0000256" key="5">
    <source>
        <dbReference type="ARBA" id="ARBA00012212"/>
    </source>
</evidence>
<keyword evidence="13 17" id="KW-0961">Cell wall biogenesis/degradation</keyword>
<comment type="catalytic activity">
    <reaction evidence="16 17 18">
        <text>UDP-N-acetyl-alpha-D-muramoyl-L-alanine + D-glutamate + ATP = UDP-N-acetyl-alpha-D-muramoyl-L-alanyl-D-glutamate + ADP + phosphate + H(+)</text>
        <dbReference type="Rhea" id="RHEA:16429"/>
        <dbReference type="ChEBI" id="CHEBI:15378"/>
        <dbReference type="ChEBI" id="CHEBI:29986"/>
        <dbReference type="ChEBI" id="CHEBI:30616"/>
        <dbReference type="ChEBI" id="CHEBI:43474"/>
        <dbReference type="ChEBI" id="CHEBI:83898"/>
        <dbReference type="ChEBI" id="CHEBI:83900"/>
        <dbReference type="ChEBI" id="CHEBI:456216"/>
        <dbReference type="EC" id="6.3.2.9"/>
    </reaction>
</comment>
<dbReference type="Pfam" id="PF21799">
    <property type="entry name" value="MurD-like_N"/>
    <property type="match status" value="1"/>
</dbReference>
<keyword evidence="11 17" id="KW-0133">Cell shape</keyword>
<dbReference type="SUPFAM" id="SSF53244">
    <property type="entry name" value="MurD-like peptide ligases, peptide-binding domain"/>
    <property type="match status" value="1"/>
</dbReference>
<dbReference type="InterPro" id="IPR004101">
    <property type="entry name" value="Mur_ligase_C"/>
</dbReference>
<dbReference type="EC" id="6.3.2.9" evidence="5 17"/>
<dbReference type="Proteomes" id="UP001595880">
    <property type="component" value="Unassembled WGS sequence"/>
</dbReference>
<evidence type="ECO:0000313" key="21">
    <source>
        <dbReference type="EMBL" id="MFC4387313.1"/>
    </source>
</evidence>
<keyword evidence="8 17" id="KW-0436">Ligase</keyword>
<gene>
    <name evidence="17 21" type="primary">murD</name>
    <name evidence="21" type="ORF">ACFOZ1_05755</name>
</gene>
<reference evidence="22" key="1">
    <citation type="journal article" date="2019" name="Int. J. Syst. Evol. Microbiol.">
        <title>The Global Catalogue of Microorganisms (GCM) 10K type strain sequencing project: providing services to taxonomists for standard genome sequencing and annotation.</title>
        <authorList>
            <consortium name="The Broad Institute Genomics Platform"/>
            <consortium name="The Broad Institute Genome Sequencing Center for Infectious Disease"/>
            <person name="Wu L."/>
            <person name="Ma J."/>
        </authorList>
    </citation>
    <scope>NUCLEOTIDE SEQUENCE [LARGE SCALE GENOMIC DNA]</scope>
    <source>
        <strain evidence="22">KACC 14058</strain>
    </source>
</reference>
<evidence type="ECO:0000259" key="20">
    <source>
        <dbReference type="Pfam" id="PF08245"/>
    </source>
</evidence>
<evidence type="ECO:0000256" key="14">
    <source>
        <dbReference type="ARBA" id="ARBA00030398"/>
    </source>
</evidence>
<evidence type="ECO:0000256" key="11">
    <source>
        <dbReference type="ARBA" id="ARBA00022960"/>
    </source>
</evidence>
<dbReference type="PANTHER" id="PTHR43692">
    <property type="entry name" value="UDP-N-ACETYLMURAMOYLALANINE--D-GLUTAMATE LIGASE"/>
    <property type="match status" value="1"/>
</dbReference>
<evidence type="ECO:0000256" key="18">
    <source>
        <dbReference type="RuleBase" id="RU003664"/>
    </source>
</evidence>
<dbReference type="SUPFAM" id="SSF53623">
    <property type="entry name" value="MurD-like peptide ligases, catalytic domain"/>
    <property type="match status" value="1"/>
</dbReference>